<evidence type="ECO:0000259" key="6">
    <source>
        <dbReference type="PROSITE" id="PS51898"/>
    </source>
</evidence>
<dbReference type="RefSeq" id="WP_203929816.1">
    <property type="nucleotide sequence ID" value="NZ_BOPH01000069.1"/>
</dbReference>
<feature type="domain" description="Core-binding (CB)" evidence="7">
    <location>
        <begin position="76"/>
        <end position="155"/>
    </location>
</feature>
<keyword evidence="3 5" id="KW-0238">DNA-binding</keyword>
<dbReference type="SUPFAM" id="SSF56349">
    <property type="entry name" value="DNA breaking-rejoining enzymes"/>
    <property type="match status" value="1"/>
</dbReference>
<dbReference type="PANTHER" id="PTHR30349">
    <property type="entry name" value="PHAGE INTEGRASE-RELATED"/>
    <property type="match status" value="1"/>
</dbReference>
<proteinExistence type="inferred from homology"/>
<dbReference type="InterPro" id="IPR002104">
    <property type="entry name" value="Integrase_catalytic"/>
</dbReference>
<evidence type="ECO:0000256" key="3">
    <source>
        <dbReference type="ARBA" id="ARBA00023125"/>
    </source>
</evidence>
<keyword evidence="4" id="KW-0233">DNA recombination</keyword>
<comment type="caution">
    <text evidence="8">The sequence shown here is derived from an EMBL/GenBank/DDBJ whole genome shotgun (WGS) entry which is preliminary data.</text>
</comment>
<dbReference type="CDD" id="cd01189">
    <property type="entry name" value="INT_ICEBs1_C_like"/>
    <property type="match status" value="1"/>
</dbReference>
<dbReference type="GO" id="GO:0006310">
    <property type="term" value="P:DNA recombination"/>
    <property type="evidence" value="ECO:0007669"/>
    <property type="project" value="UniProtKB-KW"/>
</dbReference>
<reference evidence="8" key="1">
    <citation type="submission" date="2021-01" db="EMBL/GenBank/DDBJ databases">
        <title>Whole genome shotgun sequence of Virgisporangium ochraceum NBRC 16418.</title>
        <authorList>
            <person name="Komaki H."/>
            <person name="Tamura T."/>
        </authorList>
    </citation>
    <scope>NUCLEOTIDE SEQUENCE</scope>
    <source>
        <strain evidence="8">NBRC 16418</strain>
    </source>
</reference>
<dbReference type="Gene3D" id="1.10.443.10">
    <property type="entry name" value="Intergrase catalytic core"/>
    <property type="match status" value="1"/>
</dbReference>
<dbReference type="InterPro" id="IPR004107">
    <property type="entry name" value="Integrase_SAM-like_N"/>
</dbReference>
<comment type="similarity">
    <text evidence="1">Belongs to the 'phage' integrase family.</text>
</comment>
<evidence type="ECO:0000256" key="2">
    <source>
        <dbReference type="ARBA" id="ARBA00022908"/>
    </source>
</evidence>
<dbReference type="PROSITE" id="PS51900">
    <property type="entry name" value="CB"/>
    <property type="match status" value="1"/>
</dbReference>
<protein>
    <recommendedName>
        <fullName evidence="10">Integrase family protein</fullName>
    </recommendedName>
</protein>
<dbReference type="PANTHER" id="PTHR30349:SF64">
    <property type="entry name" value="PROPHAGE INTEGRASE INTD-RELATED"/>
    <property type="match status" value="1"/>
</dbReference>
<evidence type="ECO:0000313" key="9">
    <source>
        <dbReference type="Proteomes" id="UP000635606"/>
    </source>
</evidence>
<dbReference type="InterPro" id="IPR011010">
    <property type="entry name" value="DNA_brk_join_enz"/>
</dbReference>
<dbReference type="Gene3D" id="1.10.150.130">
    <property type="match status" value="1"/>
</dbReference>
<dbReference type="InterPro" id="IPR050090">
    <property type="entry name" value="Tyrosine_recombinase_XerCD"/>
</dbReference>
<evidence type="ECO:0000256" key="4">
    <source>
        <dbReference type="ARBA" id="ARBA00023172"/>
    </source>
</evidence>
<dbReference type="GO" id="GO:0015074">
    <property type="term" value="P:DNA integration"/>
    <property type="evidence" value="ECO:0007669"/>
    <property type="project" value="UniProtKB-KW"/>
</dbReference>
<dbReference type="GO" id="GO:0003677">
    <property type="term" value="F:DNA binding"/>
    <property type="evidence" value="ECO:0007669"/>
    <property type="project" value="UniProtKB-UniRule"/>
</dbReference>
<dbReference type="Pfam" id="PF14659">
    <property type="entry name" value="Phage_int_SAM_3"/>
    <property type="match status" value="1"/>
</dbReference>
<name>A0A8J3ZVU5_9ACTN</name>
<evidence type="ECO:0000256" key="1">
    <source>
        <dbReference type="ARBA" id="ARBA00008857"/>
    </source>
</evidence>
<organism evidence="8 9">
    <name type="scientific">Virgisporangium ochraceum</name>
    <dbReference type="NCBI Taxonomy" id="65505"/>
    <lineage>
        <taxon>Bacteria</taxon>
        <taxon>Bacillati</taxon>
        <taxon>Actinomycetota</taxon>
        <taxon>Actinomycetes</taxon>
        <taxon>Micromonosporales</taxon>
        <taxon>Micromonosporaceae</taxon>
        <taxon>Virgisporangium</taxon>
    </lineage>
</organism>
<dbReference type="AlphaFoldDB" id="A0A8J3ZVU5"/>
<dbReference type="EMBL" id="BOPH01000069">
    <property type="protein sequence ID" value="GIJ69907.1"/>
    <property type="molecule type" value="Genomic_DNA"/>
</dbReference>
<evidence type="ECO:0000313" key="8">
    <source>
        <dbReference type="EMBL" id="GIJ69907.1"/>
    </source>
</evidence>
<dbReference type="InterPro" id="IPR044068">
    <property type="entry name" value="CB"/>
</dbReference>
<evidence type="ECO:0000256" key="5">
    <source>
        <dbReference type="PROSITE-ProRule" id="PRU01248"/>
    </source>
</evidence>
<dbReference type="Pfam" id="PF00589">
    <property type="entry name" value="Phage_integrase"/>
    <property type="match status" value="1"/>
</dbReference>
<keyword evidence="2" id="KW-0229">DNA integration</keyword>
<gene>
    <name evidence="8" type="ORF">Voc01_048240</name>
</gene>
<evidence type="ECO:0000259" key="7">
    <source>
        <dbReference type="PROSITE" id="PS51900"/>
    </source>
</evidence>
<evidence type="ECO:0008006" key="10">
    <source>
        <dbReference type="Google" id="ProtNLM"/>
    </source>
</evidence>
<keyword evidence="9" id="KW-1185">Reference proteome</keyword>
<dbReference type="PROSITE" id="PS51898">
    <property type="entry name" value="TYR_RECOMBINASE"/>
    <property type="match status" value="1"/>
</dbReference>
<accession>A0A8J3ZVU5</accession>
<dbReference type="Proteomes" id="UP000635606">
    <property type="component" value="Unassembled WGS sequence"/>
</dbReference>
<feature type="domain" description="Tyr recombinase" evidence="6">
    <location>
        <begin position="175"/>
        <end position="386"/>
    </location>
</feature>
<dbReference type="InterPro" id="IPR010998">
    <property type="entry name" value="Integrase_recombinase_N"/>
</dbReference>
<dbReference type="InterPro" id="IPR013762">
    <property type="entry name" value="Integrase-like_cat_sf"/>
</dbReference>
<sequence>MAVDDRWYLSKKDADGRRVPSARHGRGKRWRVRYLDDAGVPRERMFERKPDAELFDANVRADVSRGQYIDNRAGKVTVAEYGTQWRANQIHADTTVVKVELAFRLHIEPRLGHMSMAAVRTSHIQAWLKDRAEVLAATTLQVVFSYVRSMFATAVLDRIIGTSPCAGVSPPAIERRDYYIPTPGQVHALAEAIDGRYSAAVYVAAGCGLRLGEVLGLEVGNIDFLRREIHVRHQLKVVKGRKPYLGPLKTKNSYRSVELPDELGLALAAHIKAEHPKAFEVDDLTNPRKPLRREANIMFPSVSGDGLIQLGASWSRLWTPARKAAGLPERWGMHGLRHYYATLLIHAGASVKTVQMALGHSNPTITLNTYVGEWPEALDRTRALVSKALWNADAAARSVVGRA</sequence>